<evidence type="ECO:0000313" key="2">
    <source>
        <dbReference type="EMBL" id="EFC41332.1"/>
    </source>
</evidence>
<name>D2VPC4_NAEGR</name>
<dbReference type="VEuPathDB" id="AmoebaDB:NAEGRDRAFT_80737"/>
<dbReference type="AlphaFoldDB" id="D2VPC4"/>
<evidence type="ECO:0000313" key="3">
    <source>
        <dbReference type="Proteomes" id="UP000006671"/>
    </source>
</evidence>
<evidence type="ECO:0000256" key="1">
    <source>
        <dbReference type="SAM" id="MobiDB-lite"/>
    </source>
</evidence>
<dbReference type="GeneID" id="8856082"/>
<dbReference type="Proteomes" id="UP000006671">
    <property type="component" value="Unassembled WGS sequence"/>
</dbReference>
<feature type="region of interest" description="Disordered" evidence="1">
    <location>
        <begin position="31"/>
        <end position="63"/>
    </location>
</feature>
<dbReference type="RefSeq" id="XP_002674076.1">
    <property type="nucleotide sequence ID" value="XM_002674030.1"/>
</dbReference>
<dbReference type="EMBL" id="GG738886">
    <property type="protein sequence ID" value="EFC41332.1"/>
    <property type="molecule type" value="Genomic_DNA"/>
</dbReference>
<dbReference type="KEGG" id="ngr:NAEGRDRAFT_80737"/>
<dbReference type="InParanoid" id="D2VPC4"/>
<sequence length="275" mass="31186">MISQEDYSREMNRRTAMAEFSRRVNGLSSTATQCTIQTSTKTSEVSGSSIGPSPDHGLSNIRAPRINKSPTRIVKQARKSKIAEQALRKIVLAYLESNFMTKSKTEFQKETRSNFQKHILIGFILQGKNYLGAYEYFRSFFTVDQRSIFTREDIHDIRTVSTFLLGAHFCSCVANKNKGELKTCNELISELLNEFSNGKGDIFKWRQKLNAIEERGDYQPDVGELILVLTVPIGRLEERIPHFNVMEPLSDEEKQALDAVLVSNAEDSEDSQSSE</sequence>
<keyword evidence="3" id="KW-1185">Reference proteome</keyword>
<gene>
    <name evidence="2" type="ORF">NAEGRDRAFT_80737</name>
</gene>
<protein>
    <submittedName>
        <fullName evidence="2">Uncharacterized protein</fullName>
    </submittedName>
</protein>
<proteinExistence type="predicted"/>
<organism evidence="3">
    <name type="scientific">Naegleria gruberi</name>
    <name type="common">Amoeba</name>
    <dbReference type="NCBI Taxonomy" id="5762"/>
    <lineage>
        <taxon>Eukaryota</taxon>
        <taxon>Discoba</taxon>
        <taxon>Heterolobosea</taxon>
        <taxon>Tetramitia</taxon>
        <taxon>Eutetramitia</taxon>
        <taxon>Vahlkampfiidae</taxon>
        <taxon>Naegleria</taxon>
    </lineage>
</organism>
<accession>D2VPC4</accession>
<feature type="compositionally biased region" description="Polar residues" evidence="1">
    <location>
        <begin position="31"/>
        <end position="51"/>
    </location>
</feature>
<reference evidence="2 3" key="1">
    <citation type="journal article" date="2010" name="Cell">
        <title>The genome of Naegleria gruberi illuminates early eukaryotic versatility.</title>
        <authorList>
            <person name="Fritz-Laylin L.K."/>
            <person name="Prochnik S.E."/>
            <person name="Ginger M.L."/>
            <person name="Dacks J.B."/>
            <person name="Carpenter M.L."/>
            <person name="Field M.C."/>
            <person name="Kuo A."/>
            <person name="Paredez A."/>
            <person name="Chapman J."/>
            <person name="Pham J."/>
            <person name="Shu S."/>
            <person name="Neupane R."/>
            <person name="Cipriano M."/>
            <person name="Mancuso J."/>
            <person name="Tu H."/>
            <person name="Salamov A."/>
            <person name="Lindquist E."/>
            <person name="Shapiro H."/>
            <person name="Lucas S."/>
            <person name="Grigoriev I.V."/>
            <person name="Cande W.Z."/>
            <person name="Fulton C."/>
            <person name="Rokhsar D.S."/>
            <person name="Dawson S.C."/>
        </authorList>
    </citation>
    <scope>NUCLEOTIDE SEQUENCE [LARGE SCALE GENOMIC DNA]</scope>
    <source>
        <strain evidence="2 3">NEG-M</strain>
    </source>
</reference>